<reference evidence="2" key="1">
    <citation type="submission" date="2020-06" db="EMBL/GenBank/DDBJ databases">
        <title>Draft genomic sequence of Geomonas sp. Red330.</title>
        <authorList>
            <person name="Itoh H."/>
            <person name="Zhenxing X."/>
            <person name="Ushijima N."/>
            <person name="Masuda Y."/>
            <person name="Shiratori Y."/>
            <person name="Senoo K."/>
        </authorList>
    </citation>
    <scope>NUCLEOTIDE SEQUENCE [LARGE SCALE GENOMIC DNA]</scope>
    <source>
        <strain evidence="2">Red330</strain>
    </source>
</reference>
<organism evidence="1 2">
    <name type="scientific">Geomonas silvestris</name>
    <dbReference type="NCBI Taxonomy" id="2740184"/>
    <lineage>
        <taxon>Bacteria</taxon>
        <taxon>Pseudomonadati</taxon>
        <taxon>Thermodesulfobacteriota</taxon>
        <taxon>Desulfuromonadia</taxon>
        <taxon>Geobacterales</taxon>
        <taxon>Geobacteraceae</taxon>
        <taxon>Geomonas</taxon>
    </lineage>
</organism>
<keyword evidence="2" id="KW-1185">Reference proteome</keyword>
<protein>
    <submittedName>
        <fullName evidence="1">Uncharacterized protein</fullName>
    </submittedName>
</protein>
<sequence>MNETVRELALGNGLTVRFSDASRRYFGDYHQVRVEVTCEVPLSAELFDDSAAFEAARKLLGSAVCYRKLVEHQGVPSLSVAEQVEKVIQHFIDHSLNYFSSEQFPRRLVDSELNRLRSRSRSFVVPMHLNG</sequence>
<dbReference type="Proteomes" id="UP000556026">
    <property type="component" value="Unassembled WGS sequence"/>
</dbReference>
<dbReference type="AlphaFoldDB" id="A0A6V8MIZ4"/>
<name>A0A6V8MIZ4_9BACT</name>
<accession>A0A6V8MIZ4</accession>
<comment type="caution">
    <text evidence="1">The sequence shown here is derived from an EMBL/GenBank/DDBJ whole genome shotgun (WGS) entry which is preliminary data.</text>
</comment>
<gene>
    <name evidence="1" type="ORF">GMST_22510</name>
</gene>
<dbReference type="RefSeq" id="WP_183354753.1">
    <property type="nucleotide sequence ID" value="NZ_BLXX01000006.1"/>
</dbReference>
<evidence type="ECO:0000313" key="2">
    <source>
        <dbReference type="Proteomes" id="UP000556026"/>
    </source>
</evidence>
<proteinExistence type="predicted"/>
<dbReference type="EMBL" id="BLXX01000006">
    <property type="protein sequence ID" value="GFO59926.1"/>
    <property type="molecule type" value="Genomic_DNA"/>
</dbReference>
<evidence type="ECO:0000313" key="1">
    <source>
        <dbReference type="EMBL" id="GFO59926.1"/>
    </source>
</evidence>